<gene>
    <name evidence="3" type="ORF">ROJ8625_02316</name>
</gene>
<feature type="domain" description="Multidrug resistance protein MdtA-like barrel-sandwich hybrid" evidence="2">
    <location>
        <begin position="77"/>
        <end position="258"/>
    </location>
</feature>
<protein>
    <submittedName>
        <fullName evidence="3">Multidrug resistance protein MdtN</fullName>
    </submittedName>
</protein>
<dbReference type="Gene3D" id="2.40.420.20">
    <property type="match status" value="1"/>
</dbReference>
<dbReference type="RefSeq" id="WP_085792020.1">
    <property type="nucleotide sequence ID" value="NZ_FWFK01000004.1"/>
</dbReference>
<dbReference type="Proteomes" id="UP000193570">
    <property type="component" value="Unassembled WGS sequence"/>
</dbReference>
<dbReference type="EMBL" id="FWFK01000004">
    <property type="protein sequence ID" value="SLN47447.1"/>
    <property type="molecule type" value="Genomic_DNA"/>
</dbReference>
<dbReference type="GO" id="GO:0015562">
    <property type="term" value="F:efflux transmembrane transporter activity"/>
    <property type="evidence" value="ECO:0007669"/>
    <property type="project" value="TreeGrafter"/>
</dbReference>
<evidence type="ECO:0000313" key="3">
    <source>
        <dbReference type="EMBL" id="SLN47447.1"/>
    </source>
</evidence>
<dbReference type="PANTHER" id="PTHR30469:SF15">
    <property type="entry name" value="HLYD FAMILY OF SECRETION PROTEINS"/>
    <property type="match status" value="1"/>
</dbReference>
<reference evidence="3 4" key="1">
    <citation type="submission" date="2017-03" db="EMBL/GenBank/DDBJ databases">
        <authorList>
            <person name="Afonso C.L."/>
            <person name="Miller P.J."/>
            <person name="Scott M.A."/>
            <person name="Spackman E."/>
            <person name="Goraichik I."/>
            <person name="Dimitrov K.M."/>
            <person name="Suarez D.L."/>
            <person name="Swayne D.E."/>
        </authorList>
    </citation>
    <scope>NUCLEOTIDE SEQUENCE [LARGE SCALE GENOMIC DNA]</scope>
    <source>
        <strain evidence="3 4">CECT 8625</strain>
    </source>
</reference>
<keyword evidence="4" id="KW-1185">Reference proteome</keyword>
<keyword evidence="1" id="KW-0175">Coiled coil</keyword>
<dbReference type="AlphaFoldDB" id="A0A1X6ZD38"/>
<dbReference type="SUPFAM" id="SSF111369">
    <property type="entry name" value="HlyD-like secretion proteins"/>
    <property type="match status" value="2"/>
</dbReference>
<dbReference type="Pfam" id="PF25917">
    <property type="entry name" value="BSH_RND"/>
    <property type="match status" value="1"/>
</dbReference>
<organism evidence="3 4">
    <name type="scientific">Roseivivax jejudonensis</name>
    <dbReference type="NCBI Taxonomy" id="1529041"/>
    <lineage>
        <taxon>Bacteria</taxon>
        <taxon>Pseudomonadati</taxon>
        <taxon>Pseudomonadota</taxon>
        <taxon>Alphaproteobacteria</taxon>
        <taxon>Rhodobacterales</taxon>
        <taxon>Roseobacteraceae</taxon>
        <taxon>Roseivivax</taxon>
    </lineage>
</organism>
<evidence type="ECO:0000313" key="4">
    <source>
        <dbReference type="Proteomes" id="UP000193570"/>
    </source>
</evidence>
<sequence length="492" mass="52109">MRYLRRSLTGLVLTALTLGLLVYAGALVRDAVEARLTDEPAIPERRERVFSVNVVAAEAETITPVLTAYGEVRSARELEIRAGASGRLVELAPEMQEGGRVEAGQLLARINPADAEAALDRAEADLQDAMSEERDATRALDLAEANLEAAEAQIALYERALARQTDLSDRGVGSAAAVEEAELQLATGRSAVIQRRQALAEAEARLNATETAIRRARLAVAEAERAIEDTEIRAGFAGTLAEVSVVEGRLVSESEQVARLIDPDALEVAFRVSTDGYARLIGDDGALGPLPVTARLDVYGTDLTADGRIDRSAAAVAEGETGRMIYAALDRAPGFRPGDFVTVEVAETPIADLARLPATALDAAGTVLAIGPDDRLELVPVTLRRRQGDDVLVDAGPVADRLVVAQRTPLLGPGIKARPLGIADPETTAAAEDAPGADTLVELSEERRQRLVAFVESNGRMPEDAKARILAQLSAPEVPAEVVARIEARIGG</sequence>
<evidence type="ECO:0000256" key="1">
    <source>
        <dbReference type="SAM" id="Coils"/>
    </source>
</evidence>
<accession>A0A1X6ZD38</accession>
<dbReference type="OrthoDB" id="7626141at2"/>
<feature type="coiled-coil region" evidence="1">
    <location>
        <begin position="119"/>
        <end position="167"/>
    </location>
</feature>
<dbReference type="PANTHER" id="PTHR30469">
    <property type="entry name" value="MULTIDRUG RESISTANCE PROTEIN MDTA"/>
    <property type="match status" value="1"/>
</dbReference>
<dbReference type="Gene3D" id="2.40.50.100">
    <property type="match status" value="1"/>
</dbReference>
<evidence type="ECO:0000259" key="2">
    <source>
        <dbReference type="Pfam" id="PF25917"/>
    </source>
</evidence>
<feature type="coiled-coil region" evidence="1">
    <location>
        <begin position="199"/>
        <end position="233"/>
    </location>
</feature>
<dbReference type="InterPro" id="IPR058625">
    <property type="entry name" value="MdtA-like_BSH"/>
</dbReference>
<dbReference type="GO" id="GO:1990281">
    <property type="term" value="C:efflux pump complex"/>
    <property type="evidence" value="ECO:0007669"/>
    <property type="project" value="TreeGrafter"/>
</dbReference>
<proteinExistence type="predicted"/>
<name>A0A1X6ZD38_9RHOB</name>